<protein>
    <recommendedName>
        <fullName evidence="3">Antirestriction protein ArdA</fullName>
    </recommendedName>
</protein>
<dbReference type="eggNOG" id="COG4734">
    <property type="taxonomic scope" value="Bacteria"/>
</dbReference>
<dbReference type="RefSeq" id="WP_044940826.1">
    <property type="nucleotide sequence ID" value="NZ_KN174163.1"/>
</dbReference>
<dbReference type="Proteomes" id="UP000029585">
    <property type="component" value="Unassembled WGS sequence"/>
</dbReference>
<dbReference type="AlphaFoldDB" id="A0A096B900"/>
<evidence type="ECO:0000313" key="1">
    <source>
        <dbReference type="EMBL" id="KGF55511.1"/>
    </source>
</evidence>
<dbReference type="PATRIC" id="fig|742738.3.peg.1874"/>
<dbReference type="EMBL" id="ADLO01000056">
    <property type="protein sequence ID" value="KGF55511.1"/>
    <property type="molecule type" value="Genomic_DNA"/>
</dbReference>
<dbReference type="Gene3D" id="3.10.20.480">
    <property type="entry name" value="Antirestriction protein ArdA, domain 1"/>
    <property type="match status" value="1"/>
</dbReference>
<evidence type="ECO:0000313" key="2">
    <source>
        <dbReference type="Proteomes" id="UP000029585"/>
    </source>
</evidence>
<name>A0A096B900_FLAPL</name>
<organism evidence="1 2">
    <name type="scientific">Flavonifractor plautii 1_3_50AFAA</name>
    <dbReference type="NCBI Taxonomy" id="742738"/>
    <lineage>
        <taxon>Bacteria</taxon>
        <taxon>Bacillati</taxon>
        <taxon>Bacillota</taxon>
        <taxon>Clostridia</taxon>
        <taxon>Eubacteriales</taxon>
        <taxon>Oscillospiraceae</taxon>
        <taxon>Flavonifractor</taxon>
    </lineage>
</organism>
<evidence type="ECO:0008006" key="3">
    <source>
        <dbReference type="Google" id="ProtNLM"/>
    </source>
</evidence>
<reference evidence="1 2" key="1">
    <citation type="submission" date="2011-08" db="EMBL/GenBank/DDBJ databases">
        <title>The Genome Sequence of Clostridium orbiscindens 1_3_50AFAA.</title>
        <authorList>
            <consortium name="The Broad Institute Genome Sequencing Platform"/>
            <person name="Earl A."/>
            <person name="Ward D."/>
            <person name="Feldgarden M."/>
            <person name="Gevers D."/>
            <person name="Daigneault M."/>
            <person name="Strauss J."/>
            <person name="Allen-Vercoe E."/>
            <person name="Young S.K."/>
            <person name="Zeng Q."/>
            <person name="Gargeya S."/>
            <person name="Fitzgerald M."/>
            <person name="Haas B."/>
            <person name="Abouelleil A."/>
            <person name="Alvarado L."/>
            <person name="Arachchi H.M."/>
            <person name="Berlin A."/>
            <person name="Brown A."/>
            <person name="Chapman S.B."/>
            <person name="Chen Z."/>
            <person name="Dunbar C."/>
            <person name="Freedman E."/>
            <person name="Gearin G."/>
            <person name="Gellesch M."/>
            <person name="Goldberg J."/>
            <person name="Griggs A."/>
            <person name="Gujja S."/>
            <person name="Heiman D."/>
            <person name="Howarth C."/>
            <person name="Larson L."/>
            <person name="Lui A."/>
            <person name="MacDonald P.J.P."/>
            <person name="Montmayeur A."/>
            <person name="Murphy C."/>
            <person name="Neiman D."/>
            <person name="Pearson M."/>
            <person name="Priest M."/>
            <person name="Roberts A."/>
            <person name="Saif S."/>
            <person name="Shea T."/>
            <person name="Shenoy N."/>
            <person name="Sisk P."/>
            <person name="Stolte C."/>
            <person name="Sykes S."/>
            <person name="Wortman J."/>
            <person name="Nusbaum C."/>
            <person name="Birren B."/>
        </authorList>
    </citation>
    <scope>NUCLEOTIDE SEQUENCE [LARGE SCALE GENOMIC DNA]</scope>
    <source>
        <strain evidence="1 2">1_3_50AFAA</strain>
    </source>
</reference>
<keyword evidence="2" id="KW-1185">Reference proteome</keyword>
<gene>
    <name evidence="1" type="ORF">HMPREF9460_01824</name>
</gene>
<dbReference type="Gene3D" id="1.10.10.1190">
    <property type="entry name" value="Antirestriction protein ArdA, domain 3"/>
    <property type="match status" value="1"/>
</dbReference>
<dbReference type="InterPro" id="IPR041895">
    <property type="entry name" value="ArdA_dom1"/>
</dbReference>
<comment type="caution">
    <text evidence="1">The sequence shown here is derived from an EMBL/GenBank/DDBJ whole genome shotgun (WGS) entry which is preliminary data.</text>
</comment>
<proteinExistence type="predicted"/>
<dbReference type="HOGENOM" id="CLU_102115_0_0_9"/>
<dbReference type="InterPro" id="IPR041893">
    <property type="entry name" value="ArdA_dom3"/>
</dbReference>
<dbReference type="InterPro" id="IPR009899">
    <property type="entry name" value="ArdA"/>
</dbReference>
<accession>A0A096B900</accession>
<sequence length="236" mass="26812">MAFIEAYVTNLGKYNEGELASEPLKFPTTTEEVQALLKRIGVDNIQYEEIFIADYGGDLPELNACLGEYESIDELNHLACLLSELDKSDLEKFEAAVASGEHTSGVGDLINLVENLDCYDFYIGVSDDETLGRIYAEDMELINIPENLRDYFDYEAYGRDMRINEDGGFVKGGFFLPNGSQFIEYYHGLEDIPDDHKVFAYPQLSIREQMAAYKEVIDRFPQAAERPRPEQGHTDR</sequence>
<dbReference type="Pfam" id="PF07275">
    <property type="entry name" value="ArdA"/>
    <property type="match status" value="1"/>
</dbReference>